<dbReference type="AlphaFoldDB" id="A0A0G1YRI6"/>
<dbReference type="EMBL" id="LCSD01000037">
    <property type="protein sequence ID" value="KKW45830.1"/>
    <property type="molecule type" value="Genomic_DNA"/>
</dbReference>
<accession>A0A0G1YRI6</accession>
<name>A0A0G1YRI6_9BACT</name>
<gene>
    <name evidence="1" type="ORF">UY98_C0037G0001</name>
</gene>
<evidence type="ECO:0000313" key="1">
    <source>
        <dbReference type="EMBL" id="KKW45830.1"/>
    </source>
</evidence>
<reference evidence="1 2" key="1">
    <citation type="journal article" date="2015" name="Nature">
        <title>rRNA introns, odd ribosomes, and small enigmatic genomes across a large radiation of phyla.</title>
        <authorList>
            <person name="Brown C.T."/>
            <person name="Hug L.A."/>
            <person name="Thomas B.C."/>
            <person name="Sharon I."/>
            <person name="Castelle C.J."/>
            <person name="Singh A."/>
            <person name="Wilkins M.J."/>
            <person name="Williams K.H."/>
            <person name="Banfield J.F."/>
        </authorList>
    </citation>
    <scope>NUCLEOTIDE SEQUENCE [LARGE SCALE GENOMIC DNA]</scope>
</reference>
<proteinExistence type="predicted"/>
<feature type="non-terminal residue" evidence="1">
    <location>
        <position position="25"/>
    </location>
</feature>
<sequence length="25" mass="3210">MIRLRVMKKDFQKWHDKKEKIHTGR</sequence>
<evidence type="ECO:0000313" key="2">
    <source>
        <dbReference type="Proteomes" id="UP000034789"/>
    </source>
</evidence>
<dbReference type="Proteomes" id="UP000034789">
    <property type="component" value="Unassembled WGS sequence"/>
</dbReference>
<comment type="caution">
    <text evidence="1">The sequence shown here is derived from an EMBL/GenBank/DDBJ whole genome shotgun (WGS) entry which is preliminary data.</text>
</comment>
<organism evidence="1 2">
    <name type="scientific">Candidatus Kaiserbacteria bacterium GW2011_GWA2_58_9</name>
    <dbReference type="NCBI Taxonomy" id="1618672"/>
    <lineage>
        <taxon>Bacteria</taxon>
        <taxon>Candidatus Kaiseribacteriota</taxon>
    </lineage>
</organism>
<protein>
    <submittedName>
        <fullName evidence="1">Uncharacterized protein</fullName>
    </submittedName>
</protein>